<evidence type="ECO:0000313" key="2">
    <source>
        <dbReference type="EMBL" id="MBB5926835.1"/>
    </source>
</evidence>
<dbReference type="InterPro" id="IPR022742">
    <property type="entry name" value="Hydrolase_4"/>
</dbReference>
<evidence type="ECO:0000259" key="1">
    <source>
        <dbReference type="Pfam" id="PF12146"/>
    </source>
</evidence>
<dbReference type="Gene3D" id="3.40.50.1820">
    <property type="entry name" value="alpha/beta hydrolase"/>
    <property type="match status" value="1"/>
</dbReference>
<gene>
    <name evidence="2" type="ORF">FHS34_002291</name>
</gene>
<comment type="caution">
    <text evidence="2">The sequence shown here is derived from an EMBL/GenBank/DDBJ whole genome shotgun (WGS) entry which is preliminary data.</text>
</comment>
<keyword evidence="3" id="KW-1185">Reference proteome</keyword>
<proteinExistence type="predicted"/>
<dbReference type="GO" id="GO:0016787">
    <property type="term" value="F:hydrolase activity"/>
    <property type="evidence" value="ECO:0007669"/>
    <property type="project" value="UniProtKB-KW"/>
</dbReference>
<keyword evidence="2" id="KW-0378">Hydrolase</keyword>
<dbReference type="RefSeq" id="WP_184963793.1">
    <property type="nucleotide sequence ID" value="NZ_JACHJK010000003.1"/>
</dbReference>
<organism evidence="2 3">
    <name type="scientific">Streptomyces echinatus</name>
    <dbReference type="NCBI Taxonomy" id="67293"/>
    <lineage>
        <taxon>Bacteria</taxon>
        <taxon>Bacillati</taxon>
        <taxon>Actinomycetota</taxon>
        <taxon>Actinomycetes</taxon>
        <taxon>Kitasatosporales</taxon>
        <taxon>Streptomycetaceae</taxon>
        <taxon>Streptomyces</taxon>
    </lineage>
</organism>
<dbReference type="SUPFAM" id="SSF53474">
    <property type="entry name" value="alpha/beta-Hydrolases"/>
    <property type="match status" value="1"/>
</dbReference>
<evidence type="ECO:0000313" key="3">
    <source>
        <dbReference type="Proteomes" id="UP000585836"/>
    </source>
</evidence>
<name>A0A7W9UPY4_9ACTN</name>
<dbReference type="Proteomes" id="UP000585836">
    <property type="component" value="Unassembled WGS sequence"/>
</dbReference>
<protein>
    <submittedName>
        <fullName evidence="2">Putative dienelactone hydrolase</fullName>
    </submittedName>
</protein>
<dbReference type="AlphaFoldDB" id="A0A7W9UPY4"/>
<dbReference type="InterPro" id="IPR029058">
    <property type="entry name" value="AB_hydrolase_fold"/>
</dbReference>
<dbReference type="Pfam" id="PF12146">
    <property type="entry name" value="Hydrolase_4"/>
    <property type="match status" value="1"/>
</dbReference>
<feature type="domain" description="Serine aminopeptidase S33" evidence="1">
    <location>
        <begin position="45"/>
        <end position="158"/>
    </location>
</feature>
<reference evidence="2 3" key="1">
    <citation type="submission" date="2020-08" db="EMBL/GenBank/DDBJ databases">
        <title>Genomic Encyclopedia of Type Strains, Phase III (KMG-III): the genomes of soil and plant-associated and newly described type strains.</title>
        <authorList>
            <person name="Whitman W."/>
        </authorList>
    </citation>
    <scope>NUCLEOTIDE SEQUENCE [LARGE SCALE GENOMIC DNA]</scope>
    <source>
        <strain evidence="2 3">CECT 3313</strain>
    </source>
</reference>
<sequence length="289" mass="31347">MTISERDEPLIRVLHDESRADLHAPDRPRPIRVYLWEPRHPSPAPAPLVVVSHGTGGSGSAMGWLVRPLCEAGFRVVALDHHGNNFIDGYEPEGFLHVWERPRDVSFVLDTLAREQPLGPVGAAGFSLGAYASVALAGARLDPRTLMAVLTGAVPLPEIPEFPDVLEALRKKHPDDDSSRRALDRAGADHSDARIRAVFQVAPGVGALVTPESLATVRVPVEIRWGGADTIAPYDLDTRPYLDHIPTARGRSAGPDVRHDDFFAVIPADPAVRVRVGEEAAAFFLQHLG</sequence>
<accession>A0A7W9UPY4</accession>
<dbReference type="EMBL" id="JACHJK010000003">
    <property type="protein sequence ID" value="MBB5926835.1"/>
    <property type="molecule type" value="Genomic_DNA"/>
</dbReference>